<evidence type="ECO:0000313" key="6">
    <source>
        <dbReference type="Proteomes" id="UP001551658"/>
    </source>
</evidence>
<protein>
    <submittedName>
        <fullName evidence="5">ABC transporter substrate-binding protein</fullName>
    </submittedName>
</protein>
<dbReference type="RefSeq" id="WP_357974057.1">
    <property type="nucleotide sequence ID" value="NZ_JBFAIH010000002.1"/>
</dbReference>
<dbReference type="InterPro" id="IPR015168">
    <property type="entry name" value="SsuA/THI5"/>
</dbReference>
<comment type="subcellular location">
    <subcellularLocation>
        <location evidence="1">Periplasm</location>
    </subcellularLocation>
</comment>
<keyword evidence="6" id="KW-1185">Reference proteome</keyword>
<feature type="domain" description="SsuA/THI5-like" evidence="4">
    <location>
        <begin position="16"/>
        <end position="154"/>
    </location>
</feature>
<gene>
    <name evidence="5" type="ORF">AB0H72_05370</name>
</gene>
<dbReference type="Pfam" id="PF09084">
    <property type="entry name" value="NMT1"/>
    <property type="match status" value="1"/>
</dbReference>
<name>A0ABV3F344_9NOCA</name>
<sequence>MTVRLRQSVFVPPPVYIVADQLGLLAAAGLDVETTHTRSSDQQRAQLAAGECELAVTAIDNLIVWNAAGAGIRLLAQLEQTTPLSLVGARGFETIGALRGAELGVDAVDNGFSVVLRYVLRSHGLAPGDYLLRPVGGVRERFEALRTGRIAATLLGPPLDEYAGQEGLVPLLTVADELPDYPGQGLVAGPSAPPLSSGAISVYLSCLDQARGWLAAADSADAVDVLVRGGYTESSARVSIDTTPASLRPGSAGLRRLYSLRTGLDMMPHGAPGADELFVPTAGETE</sequence>
<dbReference type="EMBL" id="JBFAIH010000002">
    <property type="protein sequence ID" value="MEV0362117.1"/>
    <property type="molecule type" value="Genomic_DNA"/>
</dbReference>
<keyword evidence="3" id="KW-0732">Signal</keyword>
<dbReference type="PANTHER" id="PTHR30024">
    <property type="entry name" value="ALIPHATIC SULFONATES-BINDING PROTEIN-RELATED"/>
    <property type="match status" value="1"/>
</dbReference>
<dbReference type="Proteomes" id="UP001551658">
    <property type="component" value="Unassembled WGS sequence"/>
</dbReference>
<dbReference type="SUPFAM" id="SSF53850">
    <property type="entry name" value="Periplasmic binding protein-like II"/>
    <property type="match status" value="1"/>
</dbReference>
<accession>A0ABV3F344</accession>
<evidence type="ECO:0000256" key="3">
    <source>
        <dbReference type="ARBA" id="ARBA00022729"/>
    </source>
</evidence>
<proteinExistence type="inferred from homology"/>
<evidence type="ECO:0000313" key="5">
    <source>
        <dbReference type="EMBL" id="MEV0362117.1"/>
    </source>
</evidence>
<comment type="caution">
    <text evidence="5">The sequence shown here is derived from an EMBL/GenBank/DDBJ whole genome shotgun (WGS) entry which is preliminary data.</text>
</comment>
<comment type="similarity">
    <text evidence="2">Belongs to the bacterial solute-binding protein SsuA/TauA family.</text>
</comment>
<reference evidence="5 6" key="1">
    <citation type="submission" date="2024-06" db="EMBL/GenBank/DDBJ databases">
        <title>The Natural Products Discovery Center: Release of the First 8490 Sequenced Strains for Exploring Actinobacteria Biosynthetic Diversity.</title>
        <authorList>
            <person name="Kalkreuter E."/>
            <person name="Kautsar S.A."/>
            <person name="Yang D."/>
            <person name="Bader C.D."/>
            <person name="Teijaro C.N."/>
            <person name="Fluegel L."/>
            <person name="Davis C.M."/>
            <person name="Simpson J.R."/>
            <person name="Lauterbach L."/>
            <person name="Steele A.D."/>
            <person name="Gui C."/>
            <person name="Meng S."/>
            <person name="Li G."/>
            <person name="Viehrig K."/>
            <person name="Ye F."/>
            <person name="Su P."/>
            <person name="Kiefer A.F."/>
            <person name="Nichols A."/>
            <person name="Cepeda A.J."/>
            <person name="Yan W."/>
            <person name="Fan B."/>
            <person name="Jiang Y."/>
            <person name="Adhikari A."/>
            <person name="Zheng C.-J."/>
            <person name="Schuster L."/>
            <person name="Cowan T.M."/>
            <person name="Smanski M.J."/>
            <person name="Chevrette M.G."/>
            <person name="De Carvalho L.P.S."/>
            <person name="Shen B."/>
        </authorList>
    </citation>
    <scope>NUCLEOTIDE SEQUENCE [LARGE SCALE GENOMIC DNA]</scope>
    <source>
        <strain evidence="5 6">NPDC050671</strain>
    </source>
</reference>
<evidence type="ECO:0000259" key="4">
    <source>
        <dbReference type="Pfam" id="PF09084"/>
    </source>
</evidence>
<organism evidence="5 6">
    <name type="scientific">Nocardia fusca</name>
    <dbReference type="NCBI Taxonomy" id="941183"/>
    <lineage>
        <taxon>Bacteria</taxon>
        <taxon>Bacillati</taxon>
        <taxon>Actinomycetota</taxon>
        <taxon>Actinomycetes</taxon>
        <taxon>Mycobacteriales</taxon>
        <taxon>Nocardiaceae</taxon>
        <taxon>Nocardia</taxon>
    </lineage>
</organism>
<dbReference type="PANTHER" id="PTHR30024:SF47">
    <property type="entry name" value="TAURINE-BINDING PERIPLASMIC PROTEIN"/>
    <property type="match status" value="1"/>
</dbReference>
<evidence type="ECO:0000256" key="1">
    <source>
        <dbReference type="ARBA" id="ARBA00004418"/>
    </source>
</evidence>
<dbReference type="Gene3D" id="3.40.190.10">
    <property type="entry name" value="Periplasmic binding protein-like II"/>
    <property type="match status" value="2"/>
</dbReference>
<evidence type="ECO:0000256" key="2">
    <source>
        <dbReference type="ARBA" id="ARBA00010742"/>
    </source>
</evidence>